<keyword evidence="3" id="KW-1185">Reference proteome</keyword>
<evidence type="ECO:0000313" key="3">
    <source>
        <dbReference type="Proteomes" id="UP000233782"/>
    </source>
</evidence>
<dbReference type="CDD" id="cd09176">
    <property type="entry name" value="PLDc_unchar6"/>
    <property type="match status" value="1"/>
</dbReference>
<dbReference type="SUPFAM" id="SSF56024">
    <property type="entry name" value="Phospholipase D/nuclease"/>
    <property type="match status" value="1"/>
</dbReference>
<dbReference type="EMBL" id="PJMU01000001">
    <property type="protein sequence ID" value="PKV75729.1"/>
    <property type="molecule type" value="Genomic_DNA"/>
</dbReference>
<dbReference type="InterPro" id="IPR025202">
    <property type="entry name" value="PLD-like_dom"/>
</dbReference>
<name>A0A2N3V270_9BACT</name>
<evidence type="ECO:0000259" key="1">
    <source>
        <dbReference type="Pfam" id="PF13091"/>
    </source>
</evidence>
<dbReference type="InterPro" id="IPR059166">
    <property type="entry name" value="PLD-like_cat"/>
</dbReference>
<evidence type="ECO:0000313" key="2">
    <source>
        <dbReference type="EMBL" id="PKV75729.1"/>
    </source>
</evidence>
<dbReference type="AlphaFoldDB" id="A0A2N3V270"/>
<dbReference type="Pfam" id="PF13091">
    <property type="entry name" value="PLDc_2"/>
    <property type="match status" value="1"/>
</dbReference>
<comment type="caution">
    <text evidence="2">The sequence shown here is derived from an EMBL/GenBank/DDBJ whole genome shotgun (WGS) entry which is preliminary data.</text>
</comment>
<gene>
    <name evidence="2" type="ORF">BD749_0675</name>
</gene>
<proteinExistence type="predicted"/>
<organism evidence="2 3">
    <name type="scientific">Pontibacter ramchanderi</name>
    <dbReference type="NCBI Taxonomy" id="1179743"/>
    <lineage>
        <taxon>Bacteria</taxon>
        <taxon>Pseudomonadati</taxon>
        <taxon>Bacteroidota</taxon>
        <taxon>Cytophagia</taxon>
        <taxon>Cytophagales</taxon>
        <taxon>Hymenobacteraceae</taxon>
        <taxon>Pontibacter</taxon>
    </lineage>
</organism>
<reference evidence="2 3" key="1">
    <citation type="submission" date="2017-12" db="EMBL/GenBank/DDBJ databases">
        <title>Genomic Encyclopedia of Type Strains, Phase III (KMG-III): the genomes of soil and plant-associated and newly described type strains.</title>
        <authorList>
            <person name="Whitman W."/>
        </authorList>
    </citation>
    <scope>NUCLEOTIDE SEQUENCE [LARGE SCALE GENOMIC DNA]</scope>
    <source>
        <strain evidence="2 3">LP43</strain>
    </source>
</reference>
<feature type="domain" description="Phospholipase D-like" evidence="1">
    <location>
        <begin position="15"/>
        <end position="134"/>
    </location>
</feature>
<dbReference type="RefSeq" id="WP_101442937.1">
    <property type="nucleotide sequence ID" value="NZ_PJMU01000001.1"/>
</dbReference>
<dbReference type="OrthoDB" id="5500241at2"/>
<dbReference type="Gene3D" id="3.30.870.10">
    <property type="entry name" value="Endonuclease Chain A"/>
    <property type="match status" value="1"/>
</dbReference>
<protein>
    <submittedName>
        <fullName evidence="2">Phospholipase D-like protein</fullName>
    </submittedName>
</protein>
<accession>A0A2N3V270</accession>
<dbReference type="Proteomes" id="UP000233782">
    <property type="component" value="Unassembled WGS sequence"/>
</dbReference>
<sequence>MAKFLDTTGVSYHLQQLINKSNERLVLISPYLKINERIKQSLEDKDRLKIDIRVIYGKNELQPEENNWLKSMTSIRSSFCKDLHAKCYLNENEAIITSMNLYEFSQVNNNEMGIYVVKDSDPELYNDIYKEVQRLIRISDEIIVSIEKAPKENILATDIPKSKVDIKTGKPNDKPTGFCIRTGVKISFNPERPLSYDAFQVWNQFGDIDYPERFCHFSGEPSNGETSVRRPILWKNWKKAKEYIG</sequence>